<accession>A0A426YUS1</accession>
<name>A0A426YUS1_ENSVE</name>
<sequence length="116" mass="12397">MPLAPQVGPMDMGQPMLTPDKFWRLLNDPGLTYPVLHPSPQAVSSEAFLGLSHEVQALTEMIQAIIPHIPQLTQTMAPPQSEPQCSSLPGHPGFLEGVTTLQAILVAGGKTSDHDP</sequence>
<evidence type="ECO:0000313" key="1">
    <source>
        <dbReference type="EMBL" id="RRT55487.1"/>
    </source>
</evidence>
<dbReference type="Proteomes" id="UP000287651">
    <property type="component" value="Unassembled WGS sequence"/>
</dbReference>
<organism evidence="1 2">
    <name type="scientific">Ensete ventricosum</name>
    <name type="common">Abyssinian banana</name>
    <name type="synonym">Musa ensete</name>
    <dbReference type="NCBI Taxonomy" id="4639"/>
    <lineage>
        <taxon>Eukaryota</taxon>
        <taxon>Viridiplantae</taxon>
        <taxon>Streptophyta</taxon>
        <taxon>Embryophyta</taxon>
        <taxon>Tracheophyta</taxon>
        <taxon>Spermatophyta</taxon>
        <taxon>Magnoliopsida</taxon>
        <taxon>Liliopsida</taxon>
        <taxon>Zingiberales</taxon>
        <taxon>Musaceae</taxon>
        <taxon>Ensete</taxon>
    </lineage>
</organism>
<evidence type="ECO:0000313" key="2">
    <source>
        <dbReference type="Proteomes" id="UP000287651"/>
    </source>
</evidence>
<dbReference type="EMBL" id="AMZH03010068">
    <property type="protein sequence ID" value="RRT55487.1"/>
    <property type="molecule type" value="Genomic_DNA"/>
</dbReference>
<reference evidence="1 2" key="1">
    <citation type="journal article" date="2014" name="Agronomy (Basel)">
        <title>A Draft Genome Sequence for Ensete ventricosum, the Drought-Tolerant Tree Against Hunger.</title>
        <authorList>
            <person name="Harrison J."/>
            <person name="Moore K.A."/>
            <person name="Paszkiewicz K."/>
            <person name="Jones T."/>
            <person name="Grant M."/>
            <person name="Ambacheew D."/>
            <person name="Muzemil S."/>
            <person name="Studholme D.J."/>
        </authorList>
    </citation>
    <scope>NUCLEOTIDE SEQUENCE [LARGE SCALE GENOMIC DNA]</scope>
</reference>
<proteinExistence type="predicted"/>
<dbReference type="AlphaFoldDB" id="A0A426YUS1"/>
<comment type="caution">
    <text evidence="1">The sequence shown here is derived from an EMBL/GenBank/DDBJ whole genome shotgun (WGS) entry which is preliminary data.</text>
</comment>
<protein>
    <submittedName>
        <fullName evidence="1">Uncharacterized protein</fullName>
    </submittedName>
</protein>
<gene>
    <name evidence="1" type="ORF">B296_00041120</name>
</gene>